<evidence type="ECO:0000313" key="2">
    <source>
        <dbReference type="EMBL" id="PCE63228.1"/>
    </source>
</evidence>
<reference evidence="2 3" key="1">
    <citation type="submission" date="2017-04" db="EMBL/GenBank/DDBJ databases">
        <title>A new member of the family Flavobacteriaceae isolated from ascidians.</title>
        <authorList>
            <person name="Chen L."/>
        </authorList>
    </citation>
    <scope>NUCLEOTIDE SEQUENCE [LARGE SCALE GENOMIC DNA]</scope>
    <source>
        <strain evidence="2 3">HQA918</strain>
    </source>
</reference>
<name>A0A2A4G5G9_9FLAO</name>
<organism evidence="2 3">
    <name type="scientific">Sediminicola luteus</name>
    <dbReference type="NCBI Taxonomy" id="319238"/>
    <lineage>
        <taxon>Bacteria</taxon>
        <taxon>Pseudomonadati</taxon>
        <taxon>Bacteroidota</taxon>
        <taxon>Flavobacteriia</taxon>
        <taxon>Flavobacteriales</taxon>
        <taxon>Flavobacteriaceae</taxon>
        <taxon>Sediminicola</taxon>
    </lineage>
</organism>
<dbReference type="OrthoDB" id="1419485at2"/>
<dbReference type="InterPro" id="IPR021255">
    <property type="entry name" value="DUF2807"/>
</dbReference>
<dbReference type="Gene3D" id="2.160.20.120">
    <property type="match status" value="1"/>
</dbReference>
<protein>
    <recommendedName>
        <fullName evidence="1">Putative auto-transporter adhesin head GIN domain-containing protein</fullName>
    </recommendedName>
</protein>
<comment type="caution">
    <text evidence="2">The sequence shown here is derived from an EMBL/GenBank/DDBJ whole genome shotgun (WGS) entry which is preliminary data.</text>
</comment>
<evidence type="ECO:0000259" key="1">
    <source>
        <dbReference type="Pfam" id="PF10988"/>
    </source>
</evidence>
<dbReference type="AlphaFoldDB" id="A0A2A4G5G9"/>
<sequence length="273" mass="29702">MKAKITILLALGVGLLTFGQKKPSIKGSRVVVQQETDLNAFHTVRLEDELEITLKKGGEGVFVNADDNLHELLNFDVTDSILTISCFYKIKGKKKLEINVSYKSLKKLHIIQGTLKTVSPIDSDKVAVLISDNGRFEGEVHGDLVTWEMMDNARAKAQIKADSLSLALTDKIVLDGVVDAQEIAGNLQGNAKCDLTGTVHSTTMQLQGNASARMEKCIAEMAKLTLGGKSDVRVQANQQLNLELSGSSRTEVYGEPAITLNGFFDTAQLLKKN</sequence>
<proteinExistence type="predicted"/>
<feature type="domain" description="Putative auto-transporter adhesin head GIN" evidence="1">
    <location>
        <begin position="40"/>
        <end position="256"/>
    </location>
</feature>
<dbReference type="EMBL" id="NBWU01000005">
    <property type="protein sequence ID" value="PCE63228.1"/>
    <property type="molecule type" value="Genomic_DNA"/>
</dbReference>
<keyword evidence="3" id="KW-1185">Reference proteome</keyword>
<gene>
    <name evidence="2" type="ORF">B7P33_13450</name>
</gene>
<accession>A0A2A4G5G9</accession>
<dbReference type="RefSeq" id="WP_097443186.1">
    <property type="nucleotide sequence ID" value="NZ_NBWU01000005.1"/>
</dbReference>
<evidence type="ECO:0000313" key="3">
    <source>
        <dbReference type="Proteomes" id="UP000219559"/>
    </source>
</evidence>
<dbReference type="Proteomes" id="UP000219559">
    <property type="component" value="Unassembled WGS sequence"/>
</dbReference>
<dbReference type="Pfam" id="PF10988">
    <property type="entry name" value="DUF2807"/>
    <property type="match status" value="1"/>
</dbReference>